<dbReference type="GO" id="GO:0005524">
    <property type="term" value="F:ATP binding"/>
    <property type="evidence" value="ECO:0007669"/>
    <property type="project" value="InterPro"/>
</dbReference>
<dbReference type="GO" id="GO:0016787">
    <property type="term" value="F:hydrolase activity"/>
    <property type="evidence" value="ECO:0007669"/>
    <property type="project" value="UniProtKB-KW"/>
</dbReference>
<accession>A0A0G2Y2V8</accession>
<dbReference type="InterPro" id="IPR000330">
    <property type="entry name" value="SNF2_N"/>
</dbReference>
<dbReference type="InterPro" id="IPR014001">
    <property type="entry name" value="Helicase_ATP-bd"/>
</dbReference>
<dbReference type="GO" id="GO:0006281">
    <property type="term" value="P:DNA repair"/>
    <property type="evidence" value="ECO:0007669"/>
    <property type="project" value="TreeGrafter"/>
</dbReference>
<dbReference type="Pfam" id="PF00176">
    <property type="entry name" value="SNF2-rel_dom"/>
    <property type="match status" value="1"/>
</dbReference>
<dbReference type="PANTHER" id="PTHR45766:SF6">
    <property type="entry name" value="SWI_SNF-RELATED MATRIX-ASSOCIATED ACTIN-DEPENDENT REGULATOR OF CHROMATIN SUBFAMILY A-LIKE PROTEIN 1"/>
    <property type="match status" value="1"/>
</dbReference>
<dbReference type="SMART" id="SM00487">
    <property type="entry name" value="DEXDc"/>
    <property type="match status" value="1"/>
</dbReference>
<name>A0A0G2Y2V8_9VIRU</name>
<organism evidence="4 5">
    <name type="scientific">Acanthamoeba polyphaga mimivirus Kroon</name>
    <dbReference type="NCBI Taxonomy" id="3069720"/>
    <lineage>
        <taxon>Viruses</taxon>
        <taxon>Varidnaviria</taxon>
        <taxon>Bamfordvirae</taxon>
        <taxon>Nucleocytoviricota</taxon>
        <taxon>Megaviricetes</taxon>
        <taxon>Imitervirales</taxon>
        <taxon>Mimiviridae</taxon>
        <taxon>Megamimivirinae</taxon>
        <taxon>Mimivirus</taxon>
        <taxon>Mimivirus lagoaense</taxon>
    </lineage>
</organism>
<evidence type="ECO:0000259" key="3">
    <source>
        <dbReference type="PROSITE" id="PS51192"/>
    </source>
</evidence>
<sequence>MNRRNRSNDINPEPSIENPNNQIAEEFPGNNPVYKSDGYVDLKNNGRLFPIWILKNFKQYKLPEIIRKENEDPCNVQVKLELRKYQEFVGQYLNPQGPYTSILLYHGLGSGKTASAINLMNILYNYDNGTNFIVLIKASLHNDPWMQDLKEWLGRDPSEQNVDSVTKLDRYKNIHFVHYDSPFADSSFMSVIKTLDLSKPTMYIIDEAHNFIRNVYSNINSKLGKRAKVIYEYIMKDKRENKNTRIVLISATPAINTPFELALMFNLLRPGIFPSSELDFNRTFVTESNYPILNPMKKNMFERRILGLVSYYIGATPDLYARQELKYINLPMSAYQYDIYRIFEKLEAEIQERARRRGKQSQLYRTYTRQACNFVFPYVNMNVNGELRPRPGKFRLSEKLADDFSKGKNVEIPDTEKEILNKYTKAIENYLNETERYFQNINKKDAENGRTIINDLDEFKKGFGTKFNSFLQYYQSEGPRSSLLIEMYNCSPKMLAIAFMTYISPGKVMIYSNYVVMEGIDVMKIYFRLIGFNDFTISREYMGYCEYHGRIDPKDRVKIKNMFNDKNNVYGNKCKVIMLSPSATEGIQLLDIRQEHIMEPYWTEVRIQQVIGRGVRQCSHRDLPMSERIVDIYRYKVIKPENLDPDDTVRQSTDEYVEDQAKSKANLIESFLGAMKEAAVDCELFKEHNMMSQSYYCFKFPESAVTKTNVGPAYREDIKDDVKYDSGLNSKNSIVERIRVVKVNAVYQINTDNNNPVYSSPTKYWYNKKTGMVYDFETHYPVGQVEFIDNLPNKLDKDTYIMRIDVIIPSITGSVNT</sequence>
<dbReference type="GO" id="GO:0031297">
    <property type="term" value="P:replication fork processing"/>
    <property type="evidence" value="ECO:0007669"/>
    <property type="project" value="TreeGrafter"/>
</dbReference>
<evidence type="ECO:0000256" key="2">
    <source>
        <dbReference type="SAM" id="MobiDB-lite"/>
    </source>
</evidence>
<dbReference type="PANTHER" id="PTHR45766">
    <property type="entry name" value="DNA ANNEALING HELICASE AND ENDONUCLEASE ZRANB3 FAMILY MEMBER"/>
    <property type="match status" value="1"/>
</dbReference>
<dbReference type="PROSITE" id="PS51192">
    <property type="entry name" value="HELICASE_ATP_BIND_1"/>
    <property type="match status" value="1"/>
</dbReference>
<dbReference type="Pfam" id="PF00271">
    <property type="entry name" value="Helicase_C"/>
    <property type="match status" value="1"/>
</dbReference>
<dbReference type="Proteomes" id="UP000240461">
    <property type="component" value="Segment"/>
</dbReference>
<protein>
    <submittedName>
        <fullName evidence="4">Transcription termination factor</fullName>
    </submittedName>
</protein>
<evidence type="ECO:0000313" key="5">
    <source>
        <dbReference type="Proteomes" id="UP000240461"/>
    </source>
</evidence>
<proteinExistence type="predicted"/>
<feature type="domain" description="Helicase ATP-binding" evidence="3">
    <location>
        <begin position="93"/>
        <end position="271"/>
    </location>
</feature>
<reference evidence="4 5" key="1">
    <citation type="submission" date="2014-10" db="EMBL/GenBank/DDBJ databases">
        <title>Pan-genome analysis of Brazilian lineage A amoebal mimiviruses.</title>
        <authorList>
            <person name="Assis F.L."/>
            <person name="Abrahao J.S."/>
            <person name="Kroon E.G."/>
            <person name="Dornas F.P."/>
            <person name="Andrade K.R."/>
            <person name="Borato P.V.M."/>
            <person name="Pilotto M.R."/>
            <person name="Benamar S."/>
            <person name="LaScola B."/>
            <person name="Colson P."/>
        </authorList>
    </citation>
    <scope>NUCLEOTIDE SEQUENCE [LARGE SCALE GENOMIC DNA]</scope>
    <source>
        <strain evidence="4 5">Kroon</strain>
    </source>
</reference>
<keyword evidence="1" id="KW-0378">Hydrolase</keyword>
<dbReference type="KEGG" id="vg:80513881"/>
<dbReference type="SUPFAM" id="SSF52540">
    <property type="entry name" value="P-loop containing nucleoside triphosphate hydrolases"/>
    <property type="match status" value="2"/>
</dbReference>
<dbReference type="EMBL" id="KM982402">
    <property type="protein sequence ID" value="AKI80083.1"/>
    <property type="molecule type" value="Genomic_DNA"/>
</dbReference>
<dbReference type="Gene3D" id="3.40.50.300">
    <property type="entry name" value="P-loop containing nucleotide triphosphate hydrolases"/>
    <property type="match status" value="2"/>
</dbReference>
<evidence type="ECO:0000256" key="1">
    <source>
        <dbReference type="ARBA" id="ARBA00022801"/>
    </source>
</evidence>
<evidence type="ECO:0000313" key="4">
    <source>
        <dbReference type="EMBL" id="AKI80083.1"/>
    </source>
</evidence>
<feature type="compositionally biased region" description="Low complexity" evidence="2">
    <location>
        <begin position="8"/>
        <end position="23"/>
    </location>
</feature>
<dbReference type="InterPro" id="IPR001650">
    <property type="entry name" value="Helicase_C-like"/>
</dbReference>
<keyword evidence="5" id="KW-1185">Reference proteome</keyword>
<feature type="region of interest" description="Disordered" evidence="2">
    <location>
        <begin position="1"/>
        <end position="29"/>
    </location>
</feature>
<dbReference type="InterPro" id="IPR027417">
    <property type="entry name" value="P-loop_NTPase"/>
</dbReference>